<protein>
    <submittedName>
        <fullName evidence="1">4-amino-4-deoxychorismate synthase</fullName>
    </submittedName>
</protein>
<reference evidence="2" key="1">
    <citation type="journal article" date="2019" name="Int. J. Syst. Evol. Microbiol.">
        <title>The Global Catalogue of Microorganisms (GCM) 10K type strain sequencing project: providing services to taxonomists for standard genome sequencing and annotation.</title>
        <authorList>
            <consortium name="The Broad Institute Genomics Platform"/>
            <consortium name="The Broad Institute Genome Sequencing Center for Infectious Disease"/>
            <person name="Wu L."/>
            <person name="Ma J."/>
        </authorList>
    </citation>
    <scope>NUCLEOTIDE SEQUENCE [LARGE SCALE GENOMIC DNA]</scope>
    <source>
        <strain evidence="2">JCM 9377</strain>
    </source>
</reference>
<dbReference type="Proteomes" id="UP001501237">
    <property type="component" value="Unassembled WGS sequence"/>
</dbReference>
<gene>
    <name evidence="1" type="ORF">GCM10010468_76900</name>
</gene>
<proteinExistence type="predicted"/>
<name>A0ABP6QLJ0_9ACTN</name>
<comment type="caution">
    <text evidence="1">The sequence shown here is derived from an EMBL/GenBank/DDBJ whole genome shotgun (WGS) entry which is preliminary data.</text>
</comment>
<organism evidence="1 2">
    <name type="scientific">Actinocorallia longicatena</name>
    <dbReference type="NCBI Taxonomy" id="111803"/>
    <lineage>
        <taxon>Bacteria</taxon>
        <taxon>Bacillati</taxon>
        <taxon>Actinomycetota</taxon>
        <taxon>Actinomycetes</taxon>
        <taxon>Streptosporangiales</taxon>
        <taxon>Thermomonosporaceae</taxon>
        <taxon>Actinocorallia</taxon>
    </lineage>
</organism>
<evidence type="ECO:0000313" key="2">
    <source>
        <dbReference type="Proteomes" id="UP001501237"/>
    </source>
</evidence>
<accession>A0ABP6QLJ0</accession>
<dbReference type="InterPro" id="IPR027417">
    <property type="entry name" value="P-loop_NTPase"/>
</dbReference>
<dbReference type="SUPFAM" id="SSF52540">
    <property type="entry name" value="P-loop containing nucleoside triphosphate hydrolases"/>
    <property type="match status" value="1"/>
</dbReference>
<dbReference type="EMBL" id="BAAAUV010000041">
    <property type="protein sequence ID" value="GAA3240304.1"/>
    <property type="molecule type" value="Genomic_DNA"/>
</dbReference>
<evidence type="ECO:0000313" key="1">
    <source>
        <dbReference type="EMBL" id="GAA3240304.1"/>
    </source>
</evidence>
<keyword evidence="2" id="KW-1185">Reference proteome</keyword>
<dbReference type="RefSeq" id="WP_344838886.1">
    <property type="nucleotide sequence ID" value="NZ_BAAAUV010000041.1"/>
</dbReference>
<sequence length="195" mass="21180">MVEDFSALAARVLSGPARCGPVRLVAVDGPGGAGKSTFAGRLASALGGAPLVHTDDFASAEDPLGWWDRFEAQVLAPLGNGRPGRFQRHDWERGELAEWHDVPVVPCVVVEGVSSARRVVAGRLTLAIWIETGRDERLRRGLDRDGPEALGFWRSWMAAEDRHYAADRTAERAGLVVDGLPALPHDPGRSYVRLR</sequence>
<dbReference type="Gene3D" id="3.40.50.300">
    <property type="entry name" value="P-loop containing nucleotide triphosphate hydrolases"/>
    <property type="match status" value="1"/>
</dbReference>